<accession>A0A8C5SMK4</accession>
<keyword evidence="5" id="KW-0804">Transcription</keyword>
<protein>
    <submittedName>
        <fullName evidence="9">Transcription factor AP-2 epsilon</fullName>
    </submittedName>
</protein>
<evidence type="ECO:0000256" key="1">
    <source>
        <dbReference type="ARBA" id="ARBA00004123"/>
    </source>
</evidence>
<comment type="subcellular location">
    <subcellularLocation>
        <location evidence="1">Nucleus</location>
    </subcellularLocation>
</comment>
<comment type="similarity">
    <text evidence="2">Belongs to the AP-2 family.</text>
</comment>
<evidence type="ECO:0000256" key="6">
    <source>
        <dbReference type="ARBA" id="ARBA00023242"/>
    </source>
</evidence>
<evidence type="ECO:0000256" key="2">
    <source>
        <dbReference type="ARBA" id="ARBA00007770"/>
    </source>
</evidence>
<dbReference type="PRINTS" id="PR01748">
    <property type="entry name" value="AP2TNSCPFCT"/>
</dbReference>
<evidence type="ECO:0000256" key="5">
    <source>
        <dbReference type="ARBA" id="ARBA00023163"/>
    </source>
</evidence>
<feature type="compositionally biased region" description="Low complexity" evidence="7">
    <location>
        <begin position="26"/>
        <end position="36"/>
    </location>
</feature>
<dbReference type="Proteomes" id="UP000694406">
    <property type="component" value="Unplaced"/>
</dbReference>
<reference evidence="9" key="2">
    <citation type="submission" date="2025-09" db="UniProtKB">
        <authorList>
            <consortium name="Ensembl"/>
        </authorList>
    </citation>
    <scope>IDENTIFICATION</scope>
</reference>
<dbReference type="PANTHER" id="PTHR10812:SF13">
    <property type="entry name" value="TRANSCRIPTION FACTOR AP-2-EPSILON"/>
    <property type="match status" value="1"/>
</dbReference>
<dbReference type="Ensembl" id="ENSLLTT00000020952.1">
    <property type="protein sequence ID" value="ENSLLTP00000020208.1"/>
    <property type="gene ID" value="ENSLLTG00000015134.1"/>
</dbReference>
<feature type="compositionally biased region" description="Pro residues" evidence="7">
    <location>
        <begin position="48"/>
        <end position="62"/>
    </location>
</feature>
<keyword evidence="4" id="KW-0238">DNA-binding</keyword>
<evidence type="ECO:0000256" key="4">
    <source>
        <dbReference type="ARBA" id="ARBA00023125"/>
    </source>
</evidence>
<dbReference type="InterPro" id="IPR013854">
    <property type="entry name" value="TF_AP2_C"/>
</dbReference>
<evidence type="ECO:0000313" key="10">
    <source>
        <dbReference type="Proteomes" id="UP000694406"/>
    </source>
</evidence>
<dbReference type="GO" id="GO:0000977">
    <property type="term" value="F:RNA polymerase II transcription regulatory region sequence-specific DNA binding"/>
    <property type="evidence" value="ECO:0007669"/>
    <property type="project" value="TreeGrafter"/>
</dbReference>
<keyword evidence="3" id="KW-0805">Transcription regulation</keyword>
<dbReference type="GO" id="GO:0042127">
    <property type="term" value="P:regulation of cell population proliferation"/>
    <property type="evidence" value="ECO:0007669"/>
    <property type="project" value="TreeGrafter"/>
</dbReference>
<sequence length="416" mass="44719">MLVHTYSAMDRSDGLNGTSTGGGGPAAAAAYSSAPPLCHTPASDFQPPYFPPPYPQPPPPPLPYAQSQESAYPHLGDPYGGLNPIHQHQQSGWPSQRAPAAAAAAAAAAGLLSQTHRALGLDPRRDYPGVPRLLHGLADGAHALADGPLGLHALAHPGLEDIQAVDEASMNLLDQSVIKKVPIPSKANGTTISSLTMNKDTLIGGVTNPNEVFCSVPGRLSLLSSTSKYKVTVGEVQRRLSPPECLNASLLGGVLRRAKSKNGGRCLRERLEKIGLNLPAGRRKAANVTLLTSLVEGEAVHLARDFGYVCETEFPAKAAAEYLCRQHSDPSELHARKNIQASMKVSLKDKAHVFAIMHDDSAENPISVNRKLYYFSQWKKDGWGKVDLVKIKLFYSVVSIALAFFIWKIGERERNI</sequence>
<dbReference type="GO" id="GO:0000981">
    <property type="term" value="F:DNA-binding transcription factor activity, RNA polymerase II-specific"/>
    <property type="evidence" value="ECO:0007669"/>
    <property type="project" value="TreeGrafter"/>
</dbReference>
<organism evidence="9 10">
    <name type="scientific">Laticauda laticaudata</name>
    <name type="common">Blue-ringed sea krait</name>
    <name type="synonym">Blue-lipped sea krait</name>
    <dbReference type="NCBI Taxonomy" id="8630"/>
    <lineage>
        <taxon>Eukaryota</taxon>
        <taxon>Metazoa</taxon>
        <taxon>Chordata</taxon>
        <taxon>Craniata</taxon>
        <taxon>Vertebrata</taxon>
        <taxon>Euteleostomi</taxon>
        <taxon>Lepidosauria</taxon>
        <taxon>Squamata</taxon>
        <taxon>Bifurcata</taxon>
        <taxon>Unidentata</taxon>
        <taxon>Episquamata</taxon>
        <taxon>Toxicofera</taxon>
        <taxon>Serpentes</taxon>
        <taxon>Colubroidea</taxon>
        <taxon>Elapidae</taxon>
        <taxon>Laticaudinae</taxon>
        <taxon>Laticauda</taxon>
    </lineage>
</organism>
<keyword evidence="6" id="KW-0539">Nucleus</keyword>
<reference evidence="9" key="1">
    <citation type="submission" date="2025-08" db="UniProtKB">
        <authorList>
            <consortium name="Ensembl"/>
        </authorList>
    </citation>
    <scope>IDENTIFICATION</scope>
</reference>
<evidence type="ECO:0000313" key="9">
    <source>
        <dbReference type="Ensembl" id="ENSLLTP00000020208.1"/>
    </source>
</evidence>
<proteinExistence type="inferred from homology"/>
<dbReference type="PANTHER" id="PTHR10812">
    <property type="entry name" value="TRANSCRIPTION FACTOR AP-2"/>
    <property type="match status" value="1"/>
</dbReference>
<feature type="region of interest" description="Disordered" evidence="7">
    <location>
        <begin position="1"/>
        <end position="62"/>
    </location>
</feature>
<name>A0A8C5SMK4_LATLA</name>
<evidence type="ECO:0000259" key="8">
    <source>
        <dbReference type="Pfam" id="PF03299"/>
    </source>
</evidence>
<dbReference type="Pfam" id="PF03299">
    <property type="entry name" value="TF_AP-2"/>
    <property type="match status" value="1"/>
</dbReference>
<keyword evidence="10" id="KW-1185">Reference proteome</keyword>
<evidence type="ECO:0000256" key="3">
    <source>
        <dbReference type="ARBA" id="ARBA00023015"/>
    </source>
</evidence>
<dbReference type="AlphaFoldDB" id="A0A8C5SMK4"/>
<dbReference type="GO" id="GO:0005634">
    <property type="term" value="C:nucleus"/>
    <property type="evidence" value="ECO:0007669"/>
    <property type="project" value="UniProtKB-SubCell"/>
</dbReference>
<gene>
    <name evidence="9" type="primary">TFAP2E</name>
</gene>
<dbReference type="InterPro" id="IPR004979">
    <property type="entry name" value="TF_AP2"/>
</dbReference>
<dbReference type="GeneTree" id="ENSGT00950000182848"/>
<feature type="domain" description="Transcription factor AP-2 C-terminal" evidence="8">
    <location>
        <begin position="213"/>
        <end position="345"/>
    </location>
</feature>
<evidence type="ECO:0000256" key="7">
    <source>
        <dbReference type="SAM" id="MobiDB-lite"/>
    </source>
</evidence>